<proteinExistence type="predicted"/>
<gene>
    <name evidence="2" type="ordered locus">ABO_1771</name>
</gene>
<evidence type="ECO:0008006" key="4">
    <source>
        <dbReference type="Google" id="ProtNLM"/>
    </source>
</evidence>
<dbReference type="InterPro" id="IPR045758">
    <property type="entry name" value="AdeT1/2"/>
</dbReference>
<evidence type="ECO:0000256" key="1">
    <source>
        <dbReference type="SAM" id="SignalP"/>
    </source>
</evidence>
<keyword evidence="1" id="KW-0732">Signal</keyword>
<evidence type="ECO:0000313" key="2">
    <source>
        <dbReference type="EMBL" id="CAL17219.1"/>
    </source>
</evidence>
<name>Q0VNM9_ALCBS</name>
<dbReference type="eggNOG" id="COG1638">
    <property type="taxonomic scope" value="Bacteria"/>
</dbReference>
<evidence type="ECO:0000313" key="3">
    <source>
        <dbReference type="Proteomes" id="UP000008871"/>
    </source>
</evidence>
<reference evidence="2 3" key="1">
    <citation type="journal article" date="2006" name="Nat. Biotechnol.">
        <title>Genome sequence of the ubiquitous hydrocarbon-degrading marine bacterium Alcanivorax borkumensis.</title>
        <authorList>
            <person name="Schneiker S."/>
            <person name="Martins dos Santos V.A.P."/>
            <person name="Bartels D."/>
            <person name="Bekel T."/>
            <person name="Brecht M."/>
            <person name="Buhrmester J."/>
            <person name="Chernikova T.N."/>
            <person name="Denaro R."/>
            <person name="Ferrer M."/>
            <person name="Gertler C."/>
            <person name="Goesmann A."/>
            <person name="Golyshina O.V."/>
            <person name="Kaminski F."/>
            <person name="Khachane A.N."/>
            <person name="Lang S."/>
            <person name="Linke B."/>
            <person name="McHardy A.C."/>
            <person name="Meyer F."/>
            <person name="Nechitaylo T."/>
            <person name="Puehler A."/>
            <person name="Regenhardt D."/>
            <person name="Rupp O."/>
            <person name="Sabirova J.S."/>
            <person name="Selbitschka W."/>
            <person name="Yakimov M.M."/>
            <person name="Timmis K.N."/>
            <person name="Vorhoelter F.-J."/>
            <person name="Weidner S."/>
            <person name="Kaiser O."/>
            <person name="Golyshin P.N."/>
        </authorList>
    </citation>
    <scope>NUCLEOTIDE SEQUENCE [LARGE SCALE GENOMIC DNA]</scope>
    <source>
        <strain evidence="3">ATCC 700651 / DSM 11573 / NCIMB 13689 / SK2</strain>
    </source>
</reference>
<dbReference type="Pfam" id="PF19582">
    <property type="entry name" value="AdeT1_2"/>
    <property type="match status" value="1"/>
</dbReference>
<dbReference type="OrthoDB" id="6075679at2"/>
<feature type="chain" id="PRO_5004179025" description="RND type efflux pump involved in aminoglycoside resistance" evidence="1">
    <location>
        <begin position="23"/>
        <end position="330"/>
    </location>
</feature>
<dbReference type="EMBL" id="AM286690">
    <property type="protein sequence ID" value="CAL17219.1"/>
    <property type="molecule type" value="Genomic_DNA"/>
</dbReference>
<dbReference type="HOGENOM" id="CLU_058180_0_0_6"/>
<organism evidence="2 3">
    <name type="scientific">Alcanivorax borkumensis (strain ATCC 700651 / DSM 11573 / NCIMB 13689 / SK2)</name>
    <dbReference type="NCBI Taxonomy" id="393595"/>
    <lineage>
        <taxon>Bacteria</taxon>
        <taxon>Pseudomonadati</taxon>
        <taxon>Pseudomonadota</taxon>
        <taxon>Gammaproteobacteria</taxon>
        <taxon>Oceanospirillales</taxon>
        <taxon>Alcanivoracaceae</taxon>
        <taxon>Alcanivorax</taxon>
    </lineage>
</organism>
<dbReference type="KEGG" id="abo:ABO_1771"/>
<dbReference type="AlphaFoldDB" id="Q0VNM9"/>
<dbReference type="RefSeq" id="WP_011589052.1">
    <property type="nucleotide sequence ID" value="NC_008260.1"/>
</dbReference>
<protein>
    <recommendedName>
        <fullName evidence="4">RND type efflux pump involved in aminoglycoside resistance</fullName>
    </recommendedName>
</protein>
<dbReference type="Proteomes" id="UP000008871">
    <property type="component" value="Chromosome"/>
</dbReference>
<dbReference type="Gene3D" id="3.40.190.170">
    <property type="entry name" value="Bacterial extracellular solute-binding protein, family 7"/>
    <property type="match status" value="1"/>
</dbReference>
<keyword evidence="3" id="KW-1185">Reference proteome</keyword>
<sequence length="330" mass="36456">MKKLFTAILALYALSAPFSAQANTIKRKICVFDIVGNVGPIMNAMRDWKAAARGWGLETELVPYTNEAIVAEDLKAGICDASLITGIRGRAFNKYAGTVDSIGAIPTMDHMKVLLQVLSHPQSADKLSQGSYQIMGIAPAGAAFVFVNDREVNSLAKAAGKKVAVLEYDETQAKLVSQVGATPIASDITNFSTKFNNGVVDIIVAPLVAYSALELYKGLSPDGGIINYPLVQLTFQLIAKKDRFPAEMAQKSREYFYNNLQRITSQLDNEAKHVAKHWWVEIPDADKAEYEVMMQEARDQLRDEGYYDQDMLTLLRKVRCKMEATRAECS</sequence>
<feature type="signal peptide" evidence="1">
    <location>
        <begin position="1"/>
        <end position="22"/>
    </location>
</feature>
<accession>Q0VNM9</accession>
<dbReference type="InterPro" id="IPR038404">
    <property type="entry name" value="TRAP_DctP_sf"/>
</dbReference>